<accession>A0ACC0ZXL1</accession>
<evidence type="ECO:0000313" key="1">
    <source>
        <dbReference type="EMBL" id="KAJ0079728.1"/>
    </source>
</evidence>
<comment type="caution">
    <text evidence="1">The sequence shown here is derived from an EMBL/GenBank/DDBJ whole genome shotgun (WGS) entry which is preliminary data.</text>
</comment>
<proteinExistence type="predicted"/>
<dbReference type="EMBL" id="CM047909">
    <property type="protein sequence ID" value="KAJ0079728.1"/>
    <property type="molecule type" value="Genomic_DNA"/>
</dbReference>
<evidence type="ECO:0000313" key="2">
    <source>
        <dbReference type="Proteomes" id="UP001164250"/>
    </source>
</evidence>
<gene>
    <name evidence="1" type="ORF">Patl1_23448</name>
</gene>
<keyword evidence="2" id="KW-1185">Reference proteome</keyword>
<sequence length="119" mass="13588">MPSFWNGRSNTNTSNGLVDVEESNDAIDEEELNCLKSNSVKEKLKSSDDVLVTLDDLLVLVEEPQPKIQKVPYILRDTNNFKKYYEPRVISICPYHHENANLKVMESSKLKSNSLKSMV</sequence>
<organism evidence="1 2">
    <name type="scientific">Pistacia atlantica</name>
    <dbReference type="NCBI Taxonomy" id="434234"/>
    <lineage>
        <taxon>Eukaryota</taxon>
        <taxon>Viridiplantae</taxon>
        <taxon>Streptophyta</taxon>
        <taxon>Embryophyta</taxon>
        <taxon>Tracheophyta</taxon>
        <taxon>Spermatophyta</taxon>
        <taxon>Magnoliopsida</taxon>
        <taxon>eudicotyledons</taxon>
        <taxon>Gunneridae</taxon>
        <taxon>Pentapetalae</taxon>
        <taxon>rosids</taxon>
        <taxon>malvids</taxon>
        <taxon>Sapindales</taxon>
        <taxon>Anacardiaceae</taxon>
        <taxon>Pistacia</taxon>
    </lineage>
</organism>
<name>A0ACC0ZXL1_9ROSI</name>
<reference evidence="2" key="1">
    <citation type="journal article" date="2023" name="G3 (Bethesda)">
        <title>Genome assembly and association tests identify interacting loci associated with vigor, precocity, and sex in interspecific pistachio rootstocks.</title>
        <authorList>
            <person name="Palmer W."/>
            <person name="Jacygrad E."/>
            <person name="Sagayaradj S."/>
            <person name="Cavanaugh K."/>
            <person name="Han R."/>
            <person name="Bertier L."/>
            <person name="Beede B."/>
            <person name="Kafkas S."/>
            <person name="Golino D."/>
            <person name="Preece J."/>
            <person name="Michelmore R."/>
        </authorList>
    </citation>
    <scope>NUCLEOTIDE SEQUENCE [LARGE SCALE GENOMIC DNA]</scope>
</reference>
<protein>
    <submittedName>
        <fullName evidence="1">Uncharacterized protein</fullName>
    </submittedName>
</protein>
<dbReference type="Proteomes" id="UP001164250">
    <property type="component" value="Chromosome 13"/>
</dbReference>